<keyword evidence="1" id="KW-0175">Coiled coil</keyword>
<evidence type="ECO:0000256" key="1">
    <source>
        <dbReference type="SAM" id="Coils"/>
    </source>
</evidence>
<reference evidence="2" key="1">
    <citation type="journal article" date="2020" name="Fungal Divers.">
        <title>Resolving the Mortierellaceae phylogeny through synthesis of multi-gene phylogenetics and phylogenomics.</title>
        <authorList>
            <person name="Vandepol N."/>
            <person name="Liber J."/>
            <person name="Desiro A."/>
            <person name="Na H."/>
            <person name="Kennedy M."/>
            <person name="Barry K."/>
            <person name="Grigoriev I.V."/>
            <person name="Miller A.N."/>
            <person name="O'Donnell K."/>
            <person name="Stajich J.E."/>
            <person name="Bonito G."/>
        </authorList>
    </citation>
    <scope>NUCLEOTIDE SEQUENCE</scope>
    <source>
        <strain evidence="2">NRRL 28262</strain>
    </source>
</reference>
<proteinExistence type="predicted"/>
<gene>
    <name evidence="2" type="ORF">BGZ95_010197</name>
</gene>
<keyword evidence="3" id="KW-1185">Reference proteome</keyword>
<dbReference type="EMBL" id="JAAAIL010000665">
    <property type="protein sequence ID" value="KAG0274006.1"/>
    <property type="molecule type" value="Genomic_DNA"/>
</dbReference>
<dbReference type="SUPFAM" id="SSF51126">
    <property type="entry name" value="Pectin lyase-like"/>
    <property type="match status" value="1"/>
</dbReference>
<feature type="coiled-coil region" evidence="1">
    <location>
        <begin position="544"/>
        <end position="571"/>
    </location>
</feature>
<organism evidence="2 3">
    <name type="scientific">Linnemannia exigua</name>
    <dbReference type="NCBI Taxonomy" id="604196"/>
    <lineage>
        <taxon>Eukaryota</taxon>
        <taxon>Fungi</taxon>
        <taxon>Fungi incertae sedis</taxon>
        <taxon>Mucoromycota</taxon>
        <taxon>Mortierellomycotina</taxon>
        <taxon>Mortierellomycetes</taxon>
        <taxon>Mortierellales</taxon>
        <taxon>Mortierellaceae</taxon>
        <taxon>Linnemannia</taxon>
    </lineage>
</organism>
<comment type="caution">
    <text evidence="2">The sequence shown here is derived from an EMBL/GenBank/DDBJ whole genome shotgun (WGS) entry which is preliminary data.</text>
</comment>
<evidence type="ECO:0000313" key="2">
    <source>
        <dbReference type="EMBL" id="KAG0274006.1"/>
    </source>
</evidence>
<dbReference type="AlphaFoldDB" id="A0AAD4DDE4"/>
<feature type="non-terminal residue" evidence="2">
    <location>
        <position position="590"/>
    </location>
</feature>
<dbReference type="InterPro" id="IPR011050">
    <property type="entry name" value="Pectin_lyase_fold/virulence"/>
</dbReference>
<accession>A0AAD4DDE4</accession>
<name>A0AAD4DDE4_9FUNG</name>
<sequence length="590" mass="65939">DPSYQSNPEYLAAHNGSLELNPKNPYVILDDQVARVADEYIPVGTTRLPVKDISNFKVGSQVVVERFSWNNWIQRLGTDHIPKRPGNPERTMEWDSKDFELRYVRKVKAIEARNSKVGKSSTTSVGRSSGGNVVIAAAGAGAASGRTPWKPALGAEGTKRLGTGQIGPQAILRFVADTNRTGVAQPLEAEQDFAEIQAVIEDESQSEESHNSGTNKTPGYLHLDIPLVMNMDPVYGSGIVYNFKRRHHIPSDVGLENLALWSEYDPDNPQDERHAWYAVLIDHCENCWVADVMTRNFVSGIKAAPGSKHVTIQDCQVLDPVSESSEGGRRYMFMLQGQMGLVKRCFSTDARHDFITGAKTPGPNVFVDSDGVRANNDAGPHDRWTTGTLYDNIHTYRLNVRNRGWMGSGQGWAGAFQVIYQSSSDIPSRFQSPPGATNWIVGFEGYLGEQTTEFEGDDATFLDPESNDLGRIPRSLYWAQLVERMGNSSEAARWVEGMVGVKGKSQYRDMFEGEGRGMFLTLDEIALADEVVKSTTRWELNRSEQEEEEGIETLRQDILRMELEIKEYRQEFLGLYDEDENDKSTTLLHI</sequence>
<dbReference type="Proteomes" id="UP001194580">
    <property type="component" value="Unassembled WGS sequence"/>
</dbReference>
<evidence type="ECO:0000313" key="3">
    <source>
        <dbReference type="Proteomes" id="UP001194580"/>
    </source>
</evidence>
<protein>
    <submittedName>
        <fullName evidence="2">Uncharacterized protein</fullName>
    </submittedName>
</protein>